<protein>
    <submittedName>
        <fullName evidence="1">Uncharacterized protein</fullName>
    </submittedName>
</protein>
<organism evidence="1 2">
    <name type="scientific">Littorina saxatilis</name>
    <dbReference type="NCBI Taxonomy" id="31220"/>
    <lineage>
        <taxon>Eukaryota</taxon>
        <taxon>Metazoa</taxon>
        <taxon>Spiralia</taxon>
        <taxon>Lophotrochozoa</taxon>
        <taxon>Mollusca</taxon>
        <taxon>Gastropoda</taxon>
        <taxon>Caenogastropoda</taxon>
        <taxon>Littorinimorpha</taxon>
        <taxon>Littorinoidea</taxon>
        <taxon>Littorinidae</taxon>
        <taxon>Littorina</taxon>
    </lineage>
</organism>
<dbReference type="AlphaFoldDB" id="A0AAN9GCV1"/>
<evidence type="ECO:0000313" key="2">
    <source>
        <dbReference type="Proteomes" id="UP001374579"/>
    </source>
</evidence>
<comment type="caution">
    <text evidence="1">The sequence shown here is derived from an EMBL/GenBank/DDBJ whole genome shotgun (WGS) entry which is preliminary data.</text>
</comment>
<name>A0AAN9GCV1_9CAEN</name>
<dbReference type="Proteomes" id="UP001374579">
    <property type="component" value="Unassembled WGS sequence"/>
</dbReference>
<sequence length="85" mass="9500">MRRRTGHINRLNAHMSQKTKLVPSHTCSCGLEDQTTEHILQRCTILESLRKTVCPTAVSLRCKLYGGKEDLEKTASFVSLSGLTI</sequence>
<gene>
    <name evidence="1" type="ORF">V1264_019067</name>
</gene>
<proteinExistence type="predicted"/>
<keyword evidence="2" id="KW-1185">Reference proteome</keyword>
<dbReference type="EMBL" id="JBAMIC010000008">
    <property type="protein sequence ID" value="KAK7104328.1"/>
    <property type="molecule type" value="Genomic_DNA"/>
</dbReference>
<accession>A0AAN9GCV1</accession>
<reference evidence="1 2" key="1">
    <citation type="submission" date="2024-02" db="EMBL/GenBank/DDBJ databases">
        <title>Chromosome-scale genome assembly of the rough periwinkle Littorina saxatilis.</title>
        <authorList>
            <person name="De Jode A."/>
            <person name="Faria R."/>
            <person name="Formenti G."/>
            <person name="Sims Y."/>
            <person name="Smith T.P."/>
            <person name="Tracey A."/>
            <person name="Wood J.M.D."/>
            <person name="Zagrodzka Z.B."/>
            <person name="Johannesson K."/>
            <person name="Butlin R.K."/>
            <person name="Leder E.H."/>
        </authorList>
    </citation>
    <scope>NUCLEOTIDE SEQUENCE [LARGE SCALE GENOMIC DNA]</scope>
    <source>
        <strain evidence="1">Snail1</strain>
        <tissue evidence="1">Muscle</tissue>
    </source>
</reference>
<evidence type="ECO:0000313" key="1">
    <source>
        <dbReference type="EMBL" id="KAK7104328.1"/>
    </source>
</evidence>